<evidence type="ECO:0000256" key="5">
    <source>
        <dbReference type="ARBA" id="ARBA00022692"/>
    </source>
</evidence>
<evidence type="ECO:0000256" key="4">
    <source>
        <dbReference type="ARBA" id="ARBA00022679"/>
    </source>
</evidence>
<proteinExistence type="inferred from homology"/>
<dbReference type="GO" id="GO:0000139">
    <property type="term" value="C:Golgi membrane"/>
    <property type="evidence" value="ECO:0007669"/>
    <property type="project" value="UniProtKB-SubCell"/>
</dbReference>
<dbReference type="Pfam" id="PF00777">
    <property type="entry name" value="Glyco_transf_29"/>
    <property type="match status" value="1"/>
</dbReference>
<evidence type="ECO:0000313" key="12">
    <source>
        <dbReference type="EMBL" id="CAD7281577.1"/>
    </source>
</evidence>
<reference evidence="12" key="1">
    <citation type="submission" date="2020-11" db="EMBL/GenBank/DDBJ databases">
        <authorList>
            <person name="Tran Van P."/>
        </authorList>
    </citation>
    <scope>NUCLEOTIDE SEQUENCE</scope>
</reference>
<dbReference type="PANTHER" id="PTHR13713:SF95">
    <property type="entry name" value="CMP-N-ACETYLNEURAMINATE-BETA-GALACTOSAMIDE- ALPHA-2,3-SIALYLTRANSFERASE 4 ISOFORM 1"/>
    <property type="match status" value="1"/>
</dbReference>
<dbReference type="EMBL" id="OA885026">
    <property type="protein sequence ID" value="CAD7281577.1"/>
    <property type="molecule type" value="Genomic_DNA"/>
</dbReference>
<sequence>MHMPANNQSLMSLLVGSSSNSSKKCVVIGSGGILNQHRLGPEIDTFYDVVIRINAAPVEGFEDRVGSKTHVRILSRKNFLLVPEPRTEFFKDSLMVFVLMVPSRDEPWLQKEILDKNGMLSRLKENVRIMNPKIVMEAWKWLKYDFKPSTGLMAINYALHTCGLVDIAGFSYQCHHSAQLHYYETSTRTWDWTGWGTILSFHSYEAEGHLVKSMVKAGIIGDITGATRGLIDLMRTSTRESIALEGFDDTIFVRQVGQTPLSARVTPET</sequence>
<dbReference type="EMBL" id="CAJPEX010002989">
    <property type="protein sequence ID" value="CAG0921729.1"/>
    <property type="molecule type" value="Genomic_DNA"/>
</dbReference>
<keyword evidence="3" id="KW-0328">Glycosyltransferase</keyword>
<keyword evidence="9" id="KW-0472">Membrane</keyword>
<name>A0A7R9BU07_9CRUS</name>
<evidence type="ECO:0000256" key="7">
    <source>
        <dbReference type="ARBA" id="ARBA00022989"/>
    </source>
</evidence>
<keyword evidence="4" id="KW-0808">Transferase</keyword>
<dbReference type="InterPro" id="IPR038578">
    <property type="entry name" value="GT29-like_sf"/>
</dbReference>
<evidence type="ECO:0000256" key="10">
    <source>
        <dbReference type="ARBA" id="ARBA00023180"/>
    </source>
</evidence>
<organism evidence="12">
    <name type="scientific">Notodromas monacha</name>
    <dbReference type="NCBI Taxonomy" id="399045"/>
    <lineage>
        <taxon>Eukaryota</taxon>
        <taxon>Metazoa</taxon>
        <taxon>Ecdysozoa</taxon>
        <taxon>Arthropoda</taxon>
        <taxon>Crustacea</taxon>
        <taxon>Oligostraca</taxon>
        <taxon>Ostracoda</taxon>
        <taxon>Podocopa</taxon>
        <taxon>Podocopida</taxon>
        <taxon>Cypridocopina</taxon>
        <taxon>Cypridoidea</taxon>
        <taxon>Cyprididae</taxon>
        <taxon>Notodromas</taxon>
    </lineage>
</organism>
<dbReference type="OrthoDB" id="10264956at2759"/>
<dbReference type="InterPro" id="IPR001675">
    <property type="entry name" value="Glyco_trans_29"/>
</dbReference>
<dbReference type="InterPro" id="IPR012163">
    <property type="entry name" value="Sialyl_trans"/>
</dbReference>
<dbReference type="PIRSF" id="PIRSF005557">
    <property type="entry name" value="Sialyl_trans"/>
    <property type="match status" value="1"/>
</dbReference>
<dbReference type="PANTHER" id="PTHR13713">
    <property type="entry name" value="SIALYLTRANSFERASE"/>
    <property type="match status" value="1"/>
</dbReference>
<comment type="subcellular location">
    <subcellularLocation>
        <location evidence="1">Golgi apparatus membrane</location>
        <topology evidence="1">Single-pass type II membrane protein</topology>
    </subcellularLocation>
</comment>
<keyword evidence="5" id="KW-0812">Transmembrane</keyword>
<keyword evidence="7" id="KW-1133">Transmembrane helix</keyword>
<keyword evidence="6" id="KW-0735">Signal-anchor</keyword>
<evidence type="ECO:0000313" key="13">
    <source>
        <dbReference type="Proteomes" id="UP000678499"/>
    </source>
</evidence>
<evidence type="ECO:0000256" key="3">
    <source>
        <dbReference type="ARBA" id="ARBA00022676"/>
    </source>
</evidence>
<evidence type="ECO:0000256" key="1">
    <source>
        <dbReference type="ARBA" id="ARBA00004323"/>
    </source>
</evidence>
<dbReference type="Proteomes" id="UP000678499">
    <property type="component" value="Unassembled WGS sequence"/>
</dbReference>
<keyword evidence="10" id="KW-0325">Glycoprotein</keyword>
<dbReference type="GO" id="GO:0008373">
    <property type="term" value="F:sialyltransferase activity"/>
    <property type="evidence" value="ECO:0007669"/>
    <property type="project" value="InterPro"/>
</dbReference>
<dbReference type="InterPro" id="IPR051142">
    <property type="entry name" value="Glycosyltransferase_29"/>
</dbReference>
<evidence type="ECO:0000256" key="9">
    <source>
        <dbReference type="ARBA" id="ARBA00023136"/>
    </source>
</evidence>
<keyword evidence="13" id="KW-1185">Reference proteome</keyword>
<evidence type="ECO:0000256" key="6">
    <source>
        <dbReference type="ARBA" id="ARBA00022968"/>
    </source>
</evidence>
<evidence type="ECO:0000256" key="2">
    <source>
        <dbReference type="ARBA" id="ARBA00006003"/>
    </source>
</evidence>
<feature type="disulfide bond" evidence="11">
    <location>
        <begin position="25"/>
        <end position="162"/>
    </location>
</feature>
<evidence type="ECO:0000256" key="8">
    <source>
        <dbReference type="ARBA" id="ARBA00023034"/>
    </source>
</evidence>
<protein>
    <submittedName>
        <fullName evidence="12">Uncharacterized protein</fullName>
    </submittedName>
</protein>
<comment type="similarity">
    <text evidence="2">Belongs to the glycosyltransferase 29 family.</text>
</comment>
<dbReference type="AlphaFoldDB" id="A0A7R9BU07"/>
<accession>A0A7R9BU07</accession>
<dbReference type="Gene3D" id="3.90.1480.20">
    <property type="entry name" value="Glycosyl transferase family 29"/>
    <property type="match status" value="1"/>
</dbReference>
<gene>
    <name evidence="12" type="ORF">NMOB1V02_LOCUS9220</name>
</gene>
<keyword evidence="8" id="KW-0333">Golgi apparatus</keyword>
<evidence type="ECO:0000256" key="11">
    <source>
        <dbReference type="PIRSR" id="PIRSR005557-2"/>
    </source>
</evidence>